<organism evidence="2">
    <name type="scientific">Oryza glumipatula</name>
    <dbReference type="NCBI Taxonomy" id="40148"/>
    <lineage>
        <taxon>Eukaryota</taxon>
        <taxon>Viridiplantae</taxon>
        <taxon>Streptophyta</taxon>
        <taxon>Embryophyta</taxon>
        <taxon>Tracheophyta</taxon>
        <taxon>Spermatophyta</taxon>
        <taxon>Magnoliopsida</taxon>
        <taxon>Liliopsida</taxon>
        <taxon>Poales</taxon>
        <taxon>Poaceae</taxon>
        <taxon>BOP clade</taxon>
        <taxon>Oryzoideae</taxon>
        <taxon>Oryzeae</taxon>
        <taxon>Oryzinae</taxon>
        <taxon>Oryza</taxon>
    </lineage>
</organism>
<accession>A0A0D9ZEZ6</accession>
<keyword evidence="3" id="KW-1185">Reference proteome</keyword>
<dbReference type="Gramene" id="OGLUM03G38710.1">
    <property type="protein sequence ID" value="OGLUM03G38710.1"/>
    <property type="gene ID" value="OGLUM03G38710"/>
</dbReference>
<evidence type="ECO:0000256" key="1">
    <source>
        <dbReference type="SAM" id="MobiDB-lite"/>
    </source>
</evidence>
<proteinExistence type="predicted"/>
<dbReference type="EnsemblPlants" id="OGLUM03G38710.1">
    <property type="protein sequence ID" value="OGLUM03G38710.1"/>
    <property type="gene ID" value="OGLUM03G38710"/>
</dbReference>
<evidence type="ECO:0000313" key="3">
    <source>
        <dbReference type="Proteomes" id="UP000026961"/>
    </source>
</evidence>
<reference evidence="2" key="1">
    <citation type="submission" date="2015-04" db="UniProtKB">
        <authorList>
            <consortium name="EnsemblPlants"/>
        </authorList>
    </citation>
    <scope>IDENTIFICATION</scope>
</reference>
<dbReference type="HOGENOM" id="CLU_1112778_0_0_1"/>
<evidence type="ECO:0000313" key="2">
    <source>
        <dbReference type="EnsemblPlants" id="OGLUM03G38710.1"/>
    </source>
</evidence>
<dbReference type="AlphaFoldDB" id="A0A0D9ZEZ6"/>
<protein>
    <submittedName>
        <fullName evidence="2">Uncharacterized protein</fullName>
    </submittedName>
</protein>
<name>A0A0D9ZEZ6_9ORYZ</name>
<feature type="region of interest" description="Disordered" evidence="1">
    <location>
        <begin position="101"/>
        <end position="143"/>
    </location>
</feature>
<reference evidence="2" key="2">
    <citation type="submission" date="2018-05" db="EMBL/GenBank/DDBJ databases">
        <title>OgluRS3 (Oryza glumaepatula Reference Sequence Version 3).</title>
        <authorList>
            <person name="Zhang J."/>
            <person name="Kudrna D."/>
            <person name="Lee S."/>
            <person name="Talag J."/>
            <person name="Welchert J."/>
            <person name="Wing R.A."/>
        </authorList>
    </citation>
    <scope>NUCLEOTIDE SEQUENCE [LARGE SCALE GENOMIC DNA]</scope>
</reference>
<dbReference type="Proteomes" id="UP000026961">
    <property type="component" value="Chromosome 3"/>
</dbReference>
<sequence>MEERWLKGWTADGGAISAFPARREDFVRRGSVEQNGVEGVSGDVNPGGGQAMGIGGGRAGGGGRSVRQRTARRLIGRGALMAERFPASRVRERNLRGCEWESEREADGPCGAREGAAASPIPLPHALTPETAPPSALPSPTASPICPARRQGCRLAAVYIAAHSVVIESVLGQESRRRRCPLRRSVPHCHRSPLPARPPPTPRRKPFCRQVSANAFHTELLLAATDPCCQVAADAFRTELLLAAPPRRRR</sequence>